<reference evidence="2" key="1">
    <citation type="submission" date="2020-02" db="EMBL/GenBank/DDBJ databases">
        <authorList>
            <person name="Meier V. D."/>
        </authorList>
    </citation>
    <scope>NUCLEOTIDE SEQUENCE</scope>
    <source>
        <strain evidence="2">AVDCRST_MAG87</strain>
    </source>
</reference>
<keyword evidence="1" id="KW-0812">Transmembrane</keyword>
<evidence type="ECO:0000256" key="1">
    <source>
        <dbReference type="SAM" id="Phobius"/>
    </source>
</evidence>
<keyword evidence="1" id="KW-0472">Membrane</keyword>
<name>A0A6J4V5U1_9BACT</name>
<evidence type="ECO:0000313" key="2">
    <source>
        <dbReference type="EMBL" id="CAA9570297.1"/>
    </source>
</evidence>
<dbReference type="EMBL" id="CADCWJ010000519">
    <property type="protein sequence ID" value="CAA9570297.1"/>
    <property type="molecule type" value="Genomic_DNA"/>
</dbReference>
<protein>
    <submittedName>
        <fullName evidence="2">Uncharacterized protein</fullName>
    </submittedName>
</protein>
<organism evidence="2">
    <name type="scientific">uncultured Thermomicrobiales bacterium</name>
    <dbReference type="NCBI Taxonomy" id="1645740"/>
    <lineage>
        <taxon>Bacteria</taxon>
        <taxon>Pseudomonadati</taxon>
        <taxon>Thermomicrobiota</taxon>
        <taxon>Thermomicrobia</taxon>
        <taxon>Thermomicrobiales</taxon>
        <taxon>environmental samples</taxon>
    </lineage>
</organism>
<feature type="transmembrane region" description="Helical" evidence="1">
    <location>
        <begin position="78"/>
        <end position="100"/>
    </location>
</feature>
<accession>A0A6J4V5U1</accession>
<proteinExistence type="predicted"/>
<gene>
    <name evidence="2" type="ORF">AVDCRST_MAG87-2346</name>
</gene>
<sequence>MPATMFGLLLVLQLGAALVRLDAGYATPGALLAGTARLALGVSTLRRPGSVPTVLTTTPGTGLGLPAALLFRTSPVLFVAWLRSLFLLFAAGRLCALWLLARRRQALTARGGPPSPASPIPGTLTLLRVLPRRDRVVSFCCRVIAVVVFQKGCLPPPKPAPCLPTTPSMRRHRGEALRKGHPWVTRRFRGISLD</sequence>
<dbReference type="AlphaFoldDB" id="A0A6J4V5U1"/>
<keyword evidence="1" id="KW-1133">Transmembrane helix</keyword>